<dbReference type="Pfam" id="PF00990">
    <property type="entry name" value="GGDEF"/>
    <property type="match status" value="1"/>
</dbReference>
<evidence type="ECO:0000313" key="4">
    <source>
        <dbReference type="EMBL" id="MBD7987026.1"/>
    </source>
</evidence>
<proteinExistence type="predicted"/>
<evidence type="ECO:0000259" key="2">
    <source>
        <dbReference type="PROSITE" id="PS50883"/>
    </source>
</evidence>
<dbReference type="InterPro" id="IPR003018">
    <property type="entry name" value="GAF"/>
</dbReference>
<sequence length="963" mass="106501">MLDIPVASPPRNVDLAGLAGMLAQSLPTGSMVAVCWNDERLGEGESIVDGASGRMLERARSLVAGAPPCRDGGGRTVEDAWHEGDAVVSIAARLPEALAPGSCEAWRALARRLVSATLASAQAEARIESLRKSERLQQALYGIADLAGSGLDMAQVLKRIHGVVGGLMSAENFYIVAYDDMRGTTRFLYFADRRDTWVADPEMEIPLEDMPASLTVALLRHGHPLRGPSERLRDQLGVDRAAIHGPDSADWLGVPMRREGRVCGAIVVQSYDQPDCYTDEDRALLEFVAQHILTALDRKHAQAELERRVVARTRELQQANEVLQAEIVERQRAERLQRALFRISELSFTAGSVEGFYNDLHAVVGELLYARNFYIAMVSSDGDHIEFPYSVDERDIIRKPRRMIRGLSEYVIKSGRALLADHAVIARLEASGELQHHGSLAHFWLGVPLLRDGVAVGVIAVQSYSPDIAFTIHDQRLLTFVAHHIGGALARKRSQDHLKAAHAELEYRVEARTRELEEANRELRAQMSERLRAEERLIHQARHDHLTGLPNRIHLLERLDAAIARTRAQARGPFAVLFLDLDRFKLVNDSVGHAAGDEMLVEVGRRIARLLREGDVVARLGGDEFAVLLGDAGDEAAAQAVVARILADLGRPMWIAGRELFPSASVGIAMWQPRYHHGEDLLRDADAAMYRAKALGRDRSELFDEEMRAEATRLLDLEADLRRAILSDAFEPWFQPIVDLADGRVVGHEALLRWNHEVQGPLPPGAFIGVGEDSGLIEQVDWLVYRRAFQWMTRHREGYVSINVSPRHFHSDNFAERLLRMLEDVGADPARLRIEITEVALLDDAPRALRMLKTLRARGVYALLDDFGTGFSALSYLHRFPIHALKIDQSFVAGLDDEMHPESLALVRAILALAGTLGIDTIGEGVETAAQAETLRQLGCTMGQGFLFGRPMPAPAAGDRGAA</sequence>
<dbReference type="SUPFAM" id="SSF141868">
    <property type="entry name" value="EAL domain-like"/>
    <property type="match status" value="1"/>
</dbReference>
<dbReference type="InterPro" id="IPR000160">
    <property type="entry name" value="GGDEF_dom"/>
</dbReference>
<dbReference type="PANTHER" id="PTHR44757:SF2">
    <property type="entry name" value="BIOFILM ARCHITECTURE MAINTENANCE PROTEIN MBAA"/>
    <property type="match status" value="1"/>
</dbReference>
<dbReference type="SUPFAM" id="SSF55073">
    <property type="entry name" value="Nucleotide cyclase"/>
    <property type="match status" value="1"/>
</dbReference>
<dbReference type="Pfam" id="PF00563">
    <property type="entry name" value="EAL"/>
    <property type="match status" value="1"/>
</dbReference>
<name>A0ABR8UG59_9GAMM</name>
<dbReference type="Proteomes" id="UP000647183">
    <property type="component" value="Unassembled WGS sequence"/>
</dbReference>
<dbReference type="InterPro" id="IPR029787">
    <property type="entry name" value="Nucleotide_cyclase"/>
</dbReference>
<feature type="coiled-coil region" evidence="1">
    <location>
        <begin position="502"/>
        <end position="544"/>
    </location>
</feature>
<dbReference type="InterPro" id="IPR035919">
    <property type="entry name" value="EAL_sf"/>
</dbReference>
<dbReference type="NCBIfam" id="TIGR00254">
    <property type="entry name" value="GGDEF"/>
    <property type="match status" value="1"/>
</dbReference>
<dbReference type="Gene3D" id="3.30.450.40">
    <property type="match status" value="2"/>
</dbReference>
<evidence type="ECO:0000313" key="5">
    <source>
        <dbReference type="Proteomes" id="UP000647183"/>
    </source>
</evidence>
<dbReference type="PROSITE" id="PS50887">
    <property type="entry name" value="GGDEF"/>
    <property type="match status" value="1"/>
</dbReference>
<dbReference type="InterPro" id="IPR001633">
    <property type="entry name" value="EAL_dom"/>
</dbReference>
<dbReference type="InterPro" id="IPR052155">
    <property type="entry name" value="Biofilm_reg_signaling"/>
</dbReference>
<dbReference type="SMART" id="SM00052">
    <property type="entry name" value="EAL"/>
    <property type="match status" value="1"/>
</dbReference>
<dbReference type="RefSeq" id="WP_191728256.1">
    <property type="nucleotide sequence ID" value="NZ_JACSQJ010000001.1"/>
</dbReference>
<dbReference type="EMBL" id="JACSQJ010000001">
    <property type="protein sequence ID" value="MBD7987026.1"/>
    <property type="molecule type" value="Genomic_DNA"/>
</dbReference>
<dbReference type="CDD" id="cd01949">
    <property type="entry name" value="GGDEF"/>
    <property type="match status" value="1"/>
</dbReference>
<feature type="coiled-coil region" evidence="1">
    <location>
        <begin position="302"/>
        <end position="336"/>
    </location>
</feature>
<dbReference type="InterPro" id="IPR043128">
    <property type="entry name" value="Rev_trsase/Diguanyl_cyclase"/>
</dbReference>
<dbReference type="Pfam" id="PF13185">
    <property type="entry name" value="GAF_2"/>
    <property type="match status" value="2"/>
</dbReference>
<dbReference type="SMART" id="SM00065">
    <property type="entry name" value="GAF"/>
    <property type="match status" value="2"/>
</dbReference>
<evidence type="ECO:0000259" key="3">
    <source>
        <dbReference type="PROSITE" id="PS50887"/>
    </source>
</evidence>
<accession>A0ABR8UG59</accession>
<dbReference type="PROSITE" id="PS50883">
    <property type="entry name" value="EAL"/>
    <property type="match status" value="1"/>
</dbReference>
<feature type="domain" description="GGDEF" evidence="3">
    <location>
        <begin position="572"/>
        <end position="705"/>
    </location>
</feature>
<gene>
    <name evidence="4" type="ORF">H9645_03165</name>
</gene>
<evidence type="ECO:0000256" key="1">
    <source>
        <dbReference type="SAM" id="Coils"/>
    </source>
</evidence>
<feature type="domain" description="EAL" evidence="2">
    <location>
        <begin position="714"/>
        <end position="963"/>
    </location>
</feature>
<comment type="caution">
    <text evidence="4">The sequence shown here is derived from an EMBL/GenBank/DDBJ whole genome shotgun (WGS) entry which is preliminary data.</text>
</comment>
<dbReference type="PANTHER" id="PTHR44757">
    <property type="entry name" value="DIGUANYLATE CYCLASE DGCP"/>
    <property type="match status" value="1"/>
</dbReference>
<dbReference type="Gene3D" id="3.20.20.450">
    <property type="entry name" value="EAL domain"/>
    <property type="match status" value="1"/>
</dbReference>
<keyword evidence="1" id="KW-0175">Coiled coil</keyword>
<reference evidence="4 5" key="1">
    <citation type="submission" date="2020-08" db="EMBL/GenBank/DDBJ databases">
        <title>A Genomic Blueprint of the Chicken Gut Microbiome.</title>
        <authorList>
            <person name="Gilroy R."/>
            <person name="Ravi A."/>
            <person name="Getino M."/>
            <person name="Pursley I."/>
            <person name="Horton D.L."/>
            <person name="Alikhan N.-F."/>
            <person name="Baker D."/>
            <person name="Gharbi K."/>
            <person name="Hall N."/>
            <person name="Watson M."/>
            <person name="Adriaenssens E.M."/>
            <person name="Foster-Nyarko E."/>
            <person name="Jarju S."/>
            <person name="Secka A."/>
            <person name="Antonio M."/>
            <person name="Oren A."/>
            <person name="Chaudhuri R."/>
            <person name="La Ragione R.M."/>
            <person name="Hildebrand F."/>
            <person name="Pallen M.J."/>
        </authorList>
    </citation>
    <scope>NUCLEOTIDE SEQUENCE [LARGE SCALE GENOMIC DNA]</scope>
    <source>
        <strain evidence="4 5">Sa2BVA3</strain>
    </source>
</reference>
<organism evidence="4 5">
    <name type="scientific">Luteimonas colneyensis</name>
    <dbReference type="NCBI Taxonomy" id="2762230"/>
    <lineage>
        <taxon>Bacteria</taxon>
        <taxon>Pseudomonadati</taxon>
        <taxon>Pseudomonadota</taxon>
        <taxon>Gammaproteobacteria</taxon>
        <taxon>Lysobacterales</taxon>
        <taxon>Lysobacteraceae</taxon>
        <taxon>Luteimonas</taxon>
    </lineage>
</organism>
<dbReference type="SMART" id="SM00267">
    <property type="entry name" value="GGDEF"/>
    <property type="match status" value="1"/>
</dbReference>
<dbReference type="SUPFAM" id="SSF55781">
    <property type="entry name" value="GAF domain-like"/>
    <property type="match status" value="2"/>
</dbReference>
<keyword evidence="5" id="KW-1185">Reference proteome</keyword>
<dbReference type="CDD" id="cd01948">
    <property type="entry name" value="EAL"/>
    <property type="match status" value="1"/>
</dbReference>
<dbReference type="InterPro" id="IPR029016">
    <property type="entry name" value="GAF-like_dom_sf"/>
</dbReference>
<protein>
    <submittedName>
        <fullName evidence="4">EAL domain-containing protein</fullName>
    </submittedName>
</protein>
<dbReference type="Gene3D" id="3.30.70.270">
    <property type="match status" value="1"/>
</dbReference>